<dbReference type="EMBL" id="JAKOGI010003586">
    <property type="protein sequence ID" value="KAJ8420314.1"/>
    <property type="molecule type" value="Genomic_DNA"/>
</dbReference>
<dbReference type="InterPro" id="IPR003691">
    <property type="entry name" value="FluC"/>
</dbReference>
<feature type="transmembrane region" description="Helical" evidence="10">
    <location>
        <begin position="570"/>
        <end position="591"/>
    </location>
</feature>
<evidence type="ECO:0000256" key="10">
    <source>
        <dbReference type="SAM" id="Phobius"/>
    </source>
</evidence>
<feature type="region of interest" description="Disordered" evidence="9">
    <location>
        <begin position="61"/>
        <end position="83"/>
    </location>
</feature>
<dbReference type="Proteomes" id="UP001153076">
    <property type="component" value="Unassembled WGS sequence"/>
</dbReference>
<evidence type="ECO:0000256" key="5">
    <source>
        <dbReference type="ARBA" id="ARBA00022989"/>
    </source>
</evidence>
<feature type="transmembrane region" description="Helical" evidence="10">
    <location>
        <begin position="536"/>
        <end position="558"/>
    </location>
</feature>
<dbReference type="AlphaFoldDB" id="A0A9Q1GIY9"/>
<comment type="similarity">
    <text evidence="7">Belongs to the fluoride channel Fluc/FEX (TC 1.A.43) family.</text>
</comment>
<evidence type="ECO:0000256" key="3">
    <source>
        <dbReference type="ARBA" id="ARBA00022475"/>
    </source>
</evidence>
<keyword evidence="5 10" id="KW-1133">Transmembrane helix</keyword>
<dbReference type="GO" id="GO:1903425">
    <property type="term" value="F:fluoride transmembrane transporter activity"/>
    <property type="evidence" value="ECO:0007669"/>
    <property type="project" value="TreeGrafter"/>
</dbReference>
<name>A0A9Q1GIY9_9CARY</name>
<reference evidence="11" key="1">
    <citation type="submission" date="2022-04" db="EMBL/GenBank/DDBJ databases">
        <title>Carnegiea gigantea Genome sequencing and assembly v2.</title>
        <authorList>
            <person name="Copetti D."/>
            <person name="Sanderson M.J."/>
            <person name="Burquez A."/>
            <person name="Wojciechowski M.F."/>
        </authorList>
    </citation>
    <scope>NUCLEOTIDE SEQUENCE</scope>
    <source>
        <strain evidence="11">SGP5-SGP5p</strain>
        <tissue evidence="11">Aerial part</tissue>
    </source>
</reference>
<comment type="catalytic activity">
    <reaction evidence="8">
        <text>fluoride(in) = fluoride(out)</text>
        <dbReference type="Rhea" id="RHEA:76159"/>
        <dbReference type="ChEBI" id="CHEBI:17051"/>
    </reaction>
    <physiologicalReaction direction="left-to-right" evidence="8">
        <dbReference type="Rhea" id="RHEA:76160"/>
    </physiologicalReaction>
</comment>
<feature type="transmembrane region" description="Helical" evidence="10">
    <location>
        <begin position="278"/>
        <end position="297"/>
    </location>
</feature>
<comment type="function">
    <text evidence="1">Fluoride channel required for the rapid expulsion of cytoplasmic fluoride.</text>
</comment>
<keyword evidence="4 10" id="KW-0812">Transmembrane</keyword>
<keyword evidence="6 10" id="KW-0472">Membrane</keyword>
<feature type="transmembrane region" description="Helical" evidence="10">
    <location>
        <begin position="499"/>
        <end position="524"/>
    </location>
</feature>
<feature type="transmembrane region" description="Helical" evidence="10">
    <location>
        <begin position="435"/>
        <end position="455"/>
    </location>
</feature>
<evidence type="ECO:0000256" key="2">
    <source>
        <dbReference type="ARBA" id="ARBA00004651"/>
    </source>
</evidence>
<evidence type="ECO:0000256" key="9">
    <source>
        <dbReference type="SAM" id="MobiDB-lite"/>
    </source>
</evidence>
<dbReference type="PANTHER" id="PTHR28259:SF1">
    <property type="entry name" value="FLUORIDE EXPORT PROTEIN 1-RELATED"/>
    <property type="match status" value="1"/>
</dbReference>
<dbReference type="Pfam" id="PF02537">
    <property type="entry name" value="CRCB"/>
    <property type="match status" value="2"/>
</dbReference>
<sequence>MSGGVMYCFQNLAAANLWSKDKRHYYDYLISITDTPTQSSGFSSSEGVYWGMAGSGSGLNPMDHESYDLQSRRSGSLGRTHSTSSIGTLSVSLRGGFSSQVNDGSENENVFQIGEAGDRALLGSRRHSGASMPLSVESATDNGVIPGQLRENVSVGRASSSGASLRRLFSLSAAHRLHLDEDVENEIISQAGDAGDRALSRRGSLKEGARISMDQGVVFPIPEELLESYGFWSHDPSKLNPVSPVSPLASEIITSPSTAPILHGNQVEEKELSPSFEYVACLIHLAAFGILGVMVITRYLLQKLFGPSAADVTSDQSILYLDLPSNMVGSFLMGWLGVVFKGNIARLSDQLAIGLSTGYLGSLTTFSGWNQKMLDLSVKGHWVSAVLGFLIGLFLAAYSIIFGVETAKGFRWLLKRSGRGSCISNWRVDGCKRHLIVLLVLMLMWIGLWVASGALERKEFKDGGSEAQLWLACFFGPLGVWIRWWLARLNGRGLGKAGLYKWIPFGTLAANVSAACVMAALATVKKAVNTKNCDTVANGIQFGLMGCLSTVSTFMAEFNAMRQSSQPWRAYAYAIITIGVSFVLGTLIYSVPVWAKGYN</sequence>
<evidence type="ECO:0000313" key="11">
    <source>
        <dbReference type="EMBL" id="KAJ8420314.1"/>
    </source>
</evidence>
<evidence type="ECO:0000256" key="8">
    <source>
        <dbReference type="ARBA" id="ARBA00035585"/>
    </source>
</evidence>
<feature type="transmembrane region" description="Helical" evidence="10">
    <location>
        <begin position="317"/>
        <end position="339"/>
    </location>
</feature>
<feature type="transmembrane region" description="Helical" evidence="10">
    <location>
        <begin position="467"/>
        <end position="487"/>
    </location>
</feature>
<dbReference type="OrthoDB" id="409792at2759"/>
<evidence type="ECO:0000256" key="4">
    <source>
        <dbReference type="ARBA" id="ARBA00022692"/>
    </source>
</evidence>
<accession>A0A9Q1GIY9</accession>
<keyword evidence="12" id="KW-1185">Reference proteome</keyword>
<dbReference type="PANTHER" id="PTHR28259">
    <property type="entry name" value="FLUORIDE EXPORT PROTEIN 1-RELATED"/>
    <property type="match status" value="1"/>
</dbReference>
<organism evidence="11 12">
    <name type="scientific">Carnegiea gigantea</name>
    <dbReference type="NCBI Taxonomy" id="171969"/>
    <lineage>
        <taxon>Eukaryota</taxon>
        <taxon>Viridiplantae</taxon>
        <taxon>Streptophyta</taxon>
        <taxon>Embryophyta</taxon>
        <taxon>Tracheophyta</taxon>
        <taxon>Spermatophyta</taxon>
        <taxon>Magnoliopsida</taxon>
        <taxon>eudicotyledons</taxon>
        <taxon>Gunneridae</taxon>
        <taxon>Pentapetalae</taxon>
        <taxon>Caryophyllales</taxon>
        <taxon>Cactineae</taxon>
        <taxon>Cactaceae</taxon>
        <taxon>Cactoideae</taxon>
        <taxon>Echinocereeae</taxon>
        <taxon>Carnegiea</taxon>
    </lineage>
</organism>
<evidence type="ECO:0000256" key="1">
    <source>
        <dbReference type="ARBA" id="ARBA00002598"/>
    </source>
</evidence>
<comment type="subcellular location">
    <subcellularLocation>
        <location evidence="2">Cell membrane</location>
        <topology evidence="2">Multi-pass membrane protein</topology>
    </subcellularLocation>
</comment>
<feature type="compositionally biased region" description="Polar residues" evidence="9">
    <location>
        <begin position="72"/>
        <end position="83"/>
    </location>
</feature>
<feature type="transmembrane region" description="Helical" evidence="10">
    <location>
        <begin position="351"/>
        <end position="369"/>
    </location>
</feature>
<feature type="compositionally biased region" description="Basic and acidic residues" evidence="9">
    <location>
        <begin position="62"/>
        <end position="71"/>
    </location>
</feature>
<evidence type="ECO:0000256" key="7">
    <source>
        <dbReference type="ARBA" id="ARBA00035120"/>
    </source>
</evidence>
<evidence type="ECO:0000256" key="6">
    <source>
        <dbReference type="ARBA" id="ARBA00023136"/>
    </source>
</evidence>
<proteinExistence type="inferred from homology"/>
<feature type="transmembrane region" description="Helical" evidence="10">
    <location>
        <begin position="381"/>
        <end position="404"/>
    </location>
</feature>
<keyword evidence="3" id="KW-1003">Cell membrane</keyword>
<evidence type="ECO:0000313" key="12">
    <source>
        <dbReference type="Proteomes" id="UP001153076"/>
    </source>
</evidence>
<protein>
    <submittedName>
        <fullName evidence="11">Uncharacterized protein</fullName>
    </submittedName>
</protein>
<dbReference type="GO" id="GO:0005886">
    <property type="term" value="C:plasma membrane"/>
    <property type="evidence" value="ECO:0007669"/>
    <property type="project" value="UniProtKB-SubCell"/>
</dbReference>
<comment type="caution">
    <text evidence="11">The sequence shown here is derived from an EMBL/GenBank/DDBJ whole genome shotgun (WGS) entry which is preliminary data.</text>
</comment>
<gene>
    <name evidence="11" type="ORF">Cgig2_029411</name>
</gene>